<evidence type="ECO:0000256" key="4">
    <source>
        <dbReference type="ARBA" id="ARBA00022628"/>
    </source>
</evidence>
<dbReference type="InterPro" id="IPR006099">
    <property type="entry name" value="MeMalonylCoA_mutase_a/b_cat"/>
</dbReference>
<dbReference type="CDD" id="cd02071">
    <property type="entry name" value="MM_CoA_mut_B12_BD"/>
    <property type="match status" value="1"/>
</dbReference>
<dbReference type="Gene3D" id="3.20.20.240">
    <property type="entry name" value="Methylmalonyl-CoA mutase"/>
    <property type="match status" value="2"/>
</dbReference>
<dbReference type="GO" id="GO:0004494">
    <property type="term" value="F:methylmalonyl-CoA mutase activity"/>
    <property type="evidence" value="ECO:0007669"/>
    <property type="project" value="UniProtKB-EC"/>
</dbReference>
<dbReference type="NCBIfam" id="NF006944">
    <property type="entry name" value="PRK09426.1"/>
    <property type="match status" value="1"/>
</dbReference>
<accession>A0A831SMC0</accession>
<evidence type="ECO:0000256" key="7">
    <source>
        <dbReference type="ARBA" id="ARBA00023285"/>
    </source>
</evidence>
<evidence type="ECO:0000256" key="6">
    <source>
        <dbReference type="ARBA" id="ARBA00023235"/>
    </source>
</evidence>
<proteinExistence type="inferred from homology"/>
<comment type="cofactor">
    <cofactor evidence="1">
        <name>adenosylcob(III)alamin</name>
        <dbReference type="ChEBI" id="CHEBI:18408"/>
    </cofactor>
</comment>
<dbReference type="AlphaFoldDB" id="A0A831SMC0"/>
<evidence type="ECO:0000256" key="3">
    <source>
        <dbReference type="ARBA" id="ARBA00012398"/>
    </source>
</evidence>
<dbReference type="InterPro" id="IPR016176">
    <property type="entry name" value="Cbl-dep_enz_cat"/>
</dbReference>
<evidence type="ECO:0000259" key="8">
    <source>
        <dbReference type="PROSITE" id="PS51332"/>
    </source>
</evidence>
<dbReference type="FunFam" id="3.20.20.240:FF:000001">
    <property type="entry name" value="Probable methylmalonyl-coa mutase"/>
    <property type="match status" value="1"/>
</dbReference>
<dbReference type="Pfam" id="PF01642">
    <property type="entry name" value="MM_CoA_mutase"/>
    <property type="match status" value="2"/>
</dbReference>
<dbReference type="InterPro" id="IPR006158">
    <property type="entry name" value="Cobalamin-bd"/>
</dbReference>
<keyword evidence="7" id="KW-0170">Cobalt</keyword>
<dbReference type="SUPFAM" id="SSF52242">
    <property type="entry name" value="Cobalamin (vitamin B12)-binding domain"/>
    <property type="match status" value="1"/>
</dbReference>
<dbReference type="Pfam" id="PF02310">
    <property type="entry name" value="B12-binding"/>
    <property type="match status" value="1"/>
</dbReference>
<feature type="domain" description="B12-binding" evidence="8">
    <location>
        <begin position="919"/>
        <end position="1050"/>
    </location>
</feature>
<evidence type="ECO:0000256" key="5">
    <source>
        <dbReference type="ARBA" id="ARBA00022723"/>
    </source>
</evidence>
<dbReference type="GO" id="GO:0046872">
    <property type="term" value="F:metal ion binding"/>
    <property type="evidence" value="ECO:0007669"/>
    <property type="project" value="UniProtKB-KW"/>
</dbReference>
<dbReference type="NCBIfam" id="TIGR00640">
    <property type="entry name" value="acid_CoA_mut_C"/>
    <property type="match status" value="1"/>
</dbReference>
<dbReference type="PROSITE" id="PS51332">
    <property type="entry name" value="B12_BINDING"/>
    <property type="match status" value="1"/>
</dbReference>
<dbReference type="InterPro" id="IPR006098">
    <property type="entry name" value="MMCoA_mutase_a_cat"/>
</dbReference>
<dbReference type="EC" id="5.4.99.2" evidence="3"/>
<protein>
    <recommendedName>
        <fullName evidence="3">methylmalonyl-CoA mutase</fullName>
        <ecNumber evidence="3">5.4.99.2</ecNumber>
    </recommendedName>
</protein>
<dbReference type="PANTHER" id="PTHR48101">
    <property type="entry name" value="METHYLMALONYL-COA MUTASE, MITOCHONDRIAL-RELATED"/>
    <property type="match status" value="1"/>
</dbReference>
<name>A0A831SMC0_PROAE</name>
<sequence length="1050" mass="115849">MFEEFTPVTSAHWREKLEKDLKGTSYESLVWTTPDGFTQPPWISPAEIPPAGYDLTLLKEQNTWNTAVHIPVNDFRQANLQAHQEITQGADTIIFDLEKTPDSDTGVLSLLLEGIDPSTTGVLLENVTNPDIIKDSEGTVGLFNNTAFTPFIRKKLDDHPEISLFGLDDRVWKQDNLTPAEQIVRTLQELDALVSAEQEGGPVLRSTIITLTAGSSFFLEISKLRALRVLLLQRFAGIMPHICVRCTAEPSFRGDHDNSLITLSSKAVSAACGGCDTLLLSPYSPSGESGNDSAGNRLSLNISHLLRSESMLDRVVDPAAGSAYIESLTGQLVAEAKARLDGKSPMTEDLPAAMQNDKDPVRHSWKTAEGLTVKNRYSAEDIRSFEQLHFAPGFPPYVAGPYTSMYTTRPWTIRQYAGFSTAEQSNRFYRENLAAGQKGLSVAFDLPTHRGYDSDHPRVIGDVGKAGVAIDSVEDMKILFDQIPLDTMSVSMTMNGAVLPIMAFHIVAAEEQGVATQQLSGTIQNDILKEFMVRNTYIYPPEPSMRIIADIFRYTSEKMPKFNSISISGYHMQEAGATADLELAYTLADGLEYIRTGLKAGLQIDEFAPRLSFFWGIGMNFFMEVAKLRAARMLWAKIVRQFGAQNPKSLMLRSHCQTSGWSLTEQDPFNNVSRTTIEALAAVQGHTQSLHTNALDEAIALPSVFSARIARNTQLYLQENTDITRAIDPWGGSRYVETLTHDLAERAWALIEEIEEMGGMVKAIEKGIPKLRIEEAATRKQARIDNQQDIIVGINRYRTEEGTDLEILEIDNTQVLASQLEKLGNVRQKRDEERAGTSIDKLRESAKDGTGNLLELAVEAARNRATLGEISSALEDVFGRYRSSVRLSTNVYLADMHNNTEFEKARHLADTFAEYEGRRPRILVAKAGQDGHDRGAKVIVAGFADIGFDVDISPLFQTPEEIVRQALDNDVHIIGVSSLAGGHKTLIPAVVEGLKNEGREDILVIAGGVIPQRDYPMLHEAGVSMVFGPGTVIARAATEILKTMVARFTS</sequence>
<dbReference type="InterPro" id="IPR036724">
    <property type="entry name" value="Cobalamin-bd_sf"/>
</dbReference>
<dbReference type="GO" id="GO:0031419">
    <property type="term" value="F:cobalamin binding"/>
    <property type="evidence" value="ECO:0007669"/>
    <property type="project" value="UniProtKB-KW"/>
</dbReference>
<dbReference type="Proteomes" id="UP000886335">
    <property type="component" value="Unassembled WGS sequence"/>
</dbReference>
<dbReference type="EMBL" id="DSBW01000021">
    <property type="protein sequence ID" value="HED30276.1"/>
    <property type="molecule type" value="Genomic_DNA"/>
</dbReference>
<evidence type="ECO:0000256" key="2">
    <source>
        <dbReference type="ARBA" id="ARBA00008465"/>
    </source>
</evidence>
<reference evidence="9" key="1">
    <citation type="journal article" date="2020" name="mSystems">
        <title>Genome- and Community-Level Interaction Insights into Carbon Utilization and Element Cycling Functions of Hydrothermarchaeota in Hydrothermal Sediment.</title>
        <authorList>
            <person name="Zhou Z."/>
            <person name="Liu Y."/>
            <person name="Xu W."/>
            <person name="Pan J."/>
            <person name="Luo Z.H."/>
            <person name="Li M."/>
        </authorList>
    </citation>
    <scope>NUCLEOTIDE SEQUENCE [LARGE SCALE GENOMIC DNA]</scope>
    <source>
        <strain evidence="9">SpSt-1181</strain>
    </source>
</reference>
<dbReference type="SUPFAM" id="SSF51703">
    <property type="entry name" value="Cobalamin (vitamin B12)-dependent enzymes"/>
    <property type="match status" value="2"/>
</dbReference>
<keyword evidence="6 9" id="KW-0413">Isomerase</keyword>
<dbReference type="CDD" id="cd03679">
    <property type="entry name" value="MM_CoA_mutase_alpha_like"/>
    <property type="match status" value="1"/>
</dbReference>
<dbReference type="Gene3D" id="3.40.50.280">
    <property type="entry name" value="Cobalamin-binding domain"/>
    <property type="match status" value="1"/>
</dbReference>
<comment type="similarity">
    <text evidence="2">Belongs to the methylmalonyl-CoA mutase family.</text>
</comment>
<keyword evidence="4" id="KW-0846">Cobalamin</keyword>
<evidence type="ECO:0000313" key="9">
    <source>
        <dbReference type="EMBL" id="HED30276.1"/>
    </source>
</evidence>
<dbReference type="InterPro" id="IPR006159">
    <property type="entry name" value="Acid_CoA_mut_C"/>
</dbReference>
<dbReference type="NCBIfam" id="TIGR00641">
    <property type="entry name" value="acid_CoA_mut_N"/>
    <property type="match status" value="1"/>
</dbReference>
<gene>
    <name evidence="9" type="ORF">ENN50_01000</name>
</gene>
<keyword evidence="5" id="KW-0479">Metal-binding</keyword>
<organism evidence="9">
    <name type="scientific">Prosthecochloris aestuarii</name>
    <dbReference type="NCBI Taxonomy" id="1102"/>
    <lineage>
        <taxon>Bacteria</taxon>
        <taxon>Pseudomonadati</taxon>
        <taxon>Chlorobiota</taxon>
        <taxon>Chlorobiia</taxon>
        <taxon>Chlorobiales</taxon>
        <taxon>Chlorobiaceae</taxon>
        <taxon>Prosthecochloris</taxon>
    </lineage>
</organism>
<evidence type="ECO:0000256" key="1">
    <source>
        <dbReference type="ARBA" id="ARBA00001922"/>
    </source>
</evidence>
<dbReference type="PANTHER" id="PTHR48101:SF4">
    <property type="entry name" value="METHYLMALONYL-COA MUTASE, MITOCHONDRIAL"/>
    <property type="match status" value="1"/>
</dbReference>
<comment type="caution">
    <text evidence="9">The sequence shown here is derived from an EMBL/GenBank/DDBJ whole genome shotgun (WGS) entry which is preliminary data.</text>
</comment>